<feature type="domain" description="Serine aminopeptidase S33" evidence="1">
    <location>
        <begin position="41"/>
        <end position="150"/>
    </location>
</feature>
<dbReference type="OrthoDB" id="9988524at2759"/>
<dbReference type="AlphaFoldDB" id="A0A166K945"/>
<sequence>MATRTTTKHHIPHPDELGTSIVGVLEQLAPGQSTAGRPIALILHGAMGHKDYLFQKRLALRLPMDSFRFDFRGNHETGGEFKQGSLMDDVDDIAVVVAYLKRTFGYIPDLLVGHSRGAVVAQYWICKTEDGRRVRGMVNASGWYRMHRAYDHMTIWGPEIEKNGFYAWRAVVARKPVVGRVSLETLADFAAWDTSFIWAEFPDQVDVLTVHGLRDGVVPVCVPPPSLPPAISYDAVLHARALGNRSPGTHMLHLAKDADHNFTGRYDEIVDTILEWWALHQEGRLVSGIWKQGVQGKL</sequence>
<name>A0A166K945_9AGAM</name>
<proteinExistence type="predicted"/>
<dbReference type="Gene3D" id="3.40.50.1820">
    <property type="entry name" value="alpha/beta hydrolase"/>
    <property type="match status" value="1"/>
</dbReference>
<dbReference type="Pfam" id="PF12146">
    <property type="entry name" value="Hydrolase_4"/>
    <property type="match status" value="1"/>
</dbReference>
<evidence type="ECO:0000313" key="3">
    <source>
        <dbReference type="Proteomes" id="UP000076532"/>
    </source>
</evidence>
<dbReference type="STRING" id="436010.A0A166K945"/>
<dbReference type="PANTHER" id="PTHR42886:SF53">
    <property type="entry name" value="ALPHA_BETA-HYDROLASES SUPERFAMILY PROTEIN"/>
    <property type="match status" value="1"/>
</dbReference>
<accession>A0A166K945</accession>
<dbReference type="SUPFAM" id="SSF53474">
    <property type="entry name" value="alpha/beta-Hydrolases"/>
    <property type="match status" value="1"/>
</dbReference>
<dbReference type="Proteomes" id="UP000076532">
    <property type="component" value="Unassembled WGS sequence"/>
</dbReference>
<protein>
    <submittedName>
        <fullName evidence="2">Ectomycorrhiza-regulated esterase</fullName>
    </submittedName>
</protein>
<keyword evidence="3" id="KW-1185">Reference proteome</keyword>
<evidence type="ECO:0000259" key="1">
    <source>
        <dbReference type="Pfam" id="PF12146"/>
    </source>
</evidence>
<organism evidence="2 3">
    <name type="scientific">Athelia psychrophila</name>
    <dbReference type="NCBI Taxonomy" id="1759441"/>
    <lineage>
        <taxon>Eukaryota</taxon>
        <taxon>Fungi</taxon>
        <taxon>Dikarya</taxon>
        <taxon>Basidiomycota</taxon>
        <taxon>Agaricomycotina</taxon>
        <taxon>Agaricomycetes</taxon>
        <taxon>Agaricomycetidae</taxon>
        <taxon>Atheliales</taxon>
        <taxon>Atheliaceae</taxon>
        <taxon>Athelia</taxon>
    </lineage>
</organism>
<dbReference type="PANTHER" id="PTHR42886">
    <property type="entry name" value="RE40534P-RELATED"/>
    <property type="match status" value="1"/>
</dbReference>
<dbReference type="InterPro" id="IPR029058">
    <property type="entry name" value="AB_hydrolase_fold"/>
</dbReference>
<gene>
    <name evidence="2" type="ORF">FIBSPDRAFT_953431</name>
</gene>
<dbReference type="EMBL" id="KV417545">
    <property type="protein sequence ID" value="KZP21659.1"/>
    <property type="molecule type" value="Genomic_DNA"/>
</dbReference>
<dbReference type="InterPro" id="IPR022742">
    <property type="entry name" value="Hydrolase_4"/>
</dbReference>
<evidence type="ECO:0000313" key="2">
    <source>
        <dbReference type="EMBL" id="KZP21659.1"/>
    </source>
</evidence>
<reference evidence="2 3" key="1">
    <citation type="journal article" date="2016" name="Mol. Biol. Evol.">
        <title>Comparative Genomics of Early-Diverging Mushroom-Forming Fungi Provides Insights into the Origins of Lignocellulose Decay Capabilities.</title>
        <authorList>
            <person name="Nagy L.G."/>
            <person name="Riley R."/>
            <person name="Tritt A."/>
            <person name="Adam C."/>
            <person name="Daum C."/>
            <person name="Floudas D."/>
            <person name="Sun H."/>
            <person name="Yadav J.S."/>
            <person name="Pangilinan J."/>
            <person name="Larsson K.H."/>
            <person name="Matsuura K."/>
            <person name="Barry K."/>
            <person name="Labutti K."/>
            <person name="Kuo R."/>
            <person name="Ohm R.A."/>
            <person name="Bhattacharya S.S."/>
            <person name="Shirouzu T."/>
            <person name="Yoshinaga Y."/>
            <person name="Martin F.M."/>
            <person name="Grigoriev I.V."/>
            <person name="Hibbett D.S."/>
        </authorList>
    </citation>
    <scope>NUCLEOTIDE SEQUENCE [LARGE SCALE GENOMIC DNA]</scope>
    <source>
        <strain evidence="2 3">CBS 109695</strain>
    </source>
</reference>